<dbReference type="Proteomes" id="UP001255050">
    <property type="component" value="Unassembled WGS sequence"/>
</dbReference>
<comment type="caution">
    <text evidence="1">The sequence shown here is derived from an EMBL/GenBank/DDBJ whole genome shotgun (WGS) entry which is preliminary data.</text>
</comment>
<name>A0ABU1EWQ4_9STAP</name>
<evidence type="ECO:0000313" key="1">
    <source>
        <dbReference type="EMBL" id="MDR5602566.1"/>
    </source>
</evidence>
<gene>
    <name evidence="1" type="ORF">RCO12_03845</name>
</gene>
<dbReference type="RefSeq" id="WP_142380868.1">
    <property type="nucleotide sequence ID" value="NZ_CP092966.1"/>
</dbReference>
<evidence type="ECO:0000313" key="2">
    <source>
        <dbReference type="Proteomes" id="UP001255050"/>
    </source>
</evidence>
<protein>
    <submittedName>
        <fullName evidence="1">Uncharacterized protein</fullName>
    </submittedName>
</protein>
<dbReference type="GeneID" id="72414588"/>
<keyword evidence="2" id="KW-1185">Reference proteome</keyword>
<proteinExistence type="predicted"/>
<dbReference type="EMBL" id="JAVJGV010000011">
    <property type="protein sequence ID" value="MDR5602566.1"/>
    <property type="molecule type" value="Genomic_DNA"/>
</dbReference>
<sequence length="71" mass="8360">MNYYRYTHNIGWDTTASAHVLKACYVIYDTPIDNNWYYDDTNDIAFSSGFVLALAEEKLDYFQVKVKYLSN</sequence>
<organism evidence="1 2">
    <name type="scientific">Staphylococcus coagulans</name>
    <dbReference type="NCBI Taxonomy" id="74706"/>
    <lineage>
        <taxon>Bacteria</taxon>
        <taxon>Bacillati</taxon>
        <taxon>Bacillota</taxon>
        <taxon>Bacilli</taxon>
        <taxon>Bacillales</taxon>
        <taxon>Staphylococcaceae</taxon>
        <taxon>Staphylococcus</taxon>
    </lineage>
</organism>
<accession>A0ABU1EWQ4</accession>
<reference evidence="1 2" key="1">
    <citation type="submission" date="2023-08" db="EMBL/GenBank/DDBJ databases">
        <title>Whole genome sequencing of Staphylococcus coagulans NN-2474.</title>
        <authorList>
            <person name="Kropotov V.S."/>
            <person name="Boriskina E.V."/>
            <person name="Gordinskaya N.A."/>
            <person name="Shkurkina I.S."/>
            <person name="Kryazhev D.V."/>
            <person name="Alekseeva A.E."/>
            <person name="Makhova M.A."/>
        </authorList>
    </citation>
    <scope>NUCLEOTIDE SEQUENCE [LARGE SCALE GENOMIC DNA]</scope>
    <source>
        <strain evidence="1 2">NN-2474</strain>
    </source>
</reference>